<dbReference type="PANTHER" id="PTHR43285">
    <property type="entry name" value="ANTHRANILATE PHOSPHORIBOSYLTRANSFERASE"/>
    <property type="match status" value="1"/>
</dbReference>
<evidence type="ECO:0000256" key="2">
    <source>
        <dbReference type="ARBA" id="ARBA00022679"/>
    </source>
</evidence>
<dbReference type="InterPro" id="IPR036320">
    <property type="entry name" value="Glycosyl_Trfase_fam3_N_dom_sf"/>
</dbReference>
<feature type="binding site" evidence="5">
    <location>
        <position position="79"/>
    </location>
    <ligand>
        <name>5-phospho-alpha-D-ribose 1-diphosphate</name>
        <dbReference type="ChEBI" id="CHEBI:58017"/>
    </ligand>
</feature>
<feature type="binding site" evidence="5">
    <location>
        <position position="87"/>
    </location>
    <ligand>
        <name>5-phospho-alpha-D-ribose 1-diphosphate</name>
        <dbReference type="ChEBI" id="CHEBI:58017"/>
    </ligand>
</feature>
<evidence type="ECO:0000313" key="8">
    <source>
        <dbReference type="EMBL" id="MCQ4923954.1"/>
    </source>
</evidence>
<comment type="subunit">
    <text evidence="5">Homodimer.</text>
</comment>
<feature type="binding site" evidence="5">
    <location>
        <position position="119"/>
    </location>
    <ligand>
        <name>5-phospho-alpha-D-ribose 1-diphosphate</name>
        <dbReference type="ChEBI" id="CHEBI:58017"/>
    </ligand>
</feature>
<feature type="binding site" evidence="5">
    <location>
        <begin position="89"/>
        <end position="92"/>
    </location>
    <ligand>
        <name>5-phospho-alpha-D-ribose 1-diphosphate</name>
        <dbReference type="ChEBI" id="CHEBI:58017"/>
    </ligand>
</feature>
<dbReference type="Gene3D" id="1.20.970.10">
    <property type="entry name" value="Transferase, Pyrimidine Nucleoside Phosphorylase, Chain C"/>
    <property type="match status" value="1"/>
</dbReference>
<dbReference type="InterPro" id="IPR035902">
    <property type="entry name" value="Nuc_phospho_transferase"/>
</dbReference>
<comment type="cofactor">
    <cofactor evidence="5">
        <name>Mg(2+)</name>
        <dbReference type="ChEBI" id="CHEBI:18420"/>
    </cofactor>
    <text evidence="5">Binds 2 magnesium ions per monomer.</text>
</comment>
<feature type="binding site" evidence="5">
    <location>
        <begin position="107"/>
        <end position="115"/>
    </location>
    <ligand>
        <name>5-phospho-alpha-D-ribose 1-diphosphate</name>
        <dbReference type="ChEBI" id="CHEBI:58017"/>
    </ligand>
</feature>
<sequence length="338" mass="36975">MQLAIDKVINYRDLTEDEMFDVMNTIMEGRATPSQIGGILAGLRMKGETIEEIIGAAKVMREKAIKIQTNSSYTVDTCGTGGDKRNTFNISTASAFVAAAASVTIVKHGNRSVSSKCGSADVLESLGVNIDICPIAVKKCIDELQIGFIFAPNFHQTMKYAINPRRELGIRTIFNVLGPLTNPANPKGQVLGVFNENLTSVLANVLRKLGLKRAMVVYGMDGLDEITITTKTKVSELKDNKIHEYYLDPNDYGISFAKIEEVKGGDPEENAKILLNILKGEKGPKRDMVLLNAGAAMYVGNVVNSLEEGIDKSKEMIDKGLALEKLNQLIKFSQELRK</sequence>
<comment type="similarity">
    <text evidence="5">Belongs to the anthranilate phosphoribosyltransferase family.</text>
</comment>
<name>A0ABT1SBY3_9FIRM</name>
<accession>A0ABT1SBY3</accession>
<dbReference type="InterPro" id="IPR017459">
    <property type="entry name" value="Glycosyl_Trfase_fam3_N_dom"/>
</dbReference>
<keyword evidence="1 5" id="KW-0328">Glycosyltransferase</keyword>
<dbReference type="InterPro" id="IPR005940">
    <property type="entry name" value="Anthranilate_Pribosyl_Tfrase"/>
</dbReference>
<dbReference type="Proteomes" id="UP001524478">
    <property type="component" value="Unassembled WGS sequence"/>
</dbReference>
<dbReference type="RefSeq" id="WP_256311790.1">
    <property type="nucleotide sequence ID" value="NZ_JANGAC010000009.1"/>
</dbReference>
<dbReference type="PANTHER" id="PTHR43285:SF2">
    <property type="entry name" value="ANTHRANILATE PHOSPHORIBOSYLTRANSFERASE"/>
    <property type="match status" value="1"/>
</dbReference>
<evidence type="ECO:0000259" key="6">
    <source>
        <dbReference type="Pfam" id="PF00591"/>
    </source>
</evidence>
<dbReference type="Pfam" id="PF00591">
    <property type="entry name" value="Glycos_transf_3"/>
    <property type="match status" value="1"/>
</dbReference>
<dbReference type="HAMAP" id="MF_00211">
    <property type="entry name" value="TrpD"/>
    <property type="match status" value="1"/>
</dbReference>
<evidence type="ECO:0000256" key="5">
    <source>
        <dbReference type="HAMAP-Rule" id="MF_00211"/>
    </source>
</evidence>
<proteinExistence type="inferred from homology"/>
<dbReference type="NCBIfam" id="TIGR01245">
    <property type="entry name" value="trpD"/>
    <property type="match status" value="1"/>
</dbReference>
<protein>
    <recommendedName>
        <fullName evidence="5">Anthranilate phosphoribosyltransferase</fullName>
        <ecNumber evidence="5">2.4.2.18</ecNumber>
    </recommendedName>
</protein>
<feature type="domain" description="Glycosyl transferase family 3 N-terminal" evidence="7">
    <location>
        <begin position="4"/>
        <end position="64"/>
    </location>
</feature>
<feature type="binding site" evidence="5">
    <location>
        <begin position="82"/>
        <end position="83"/>
    </location>
    <ligand>
        <name>5-phospho-alpha-D-ribose 1-diphosphate</name>
        <dbReference type="ChEBI" id="CHEBI:58017"/>
    </ligand>
</feature>
<keyword evidence="5" id="KW-0460">Magnesium</keyword>
<feature type="binding site" evidence="5">
    <location>
        <position position="165"/>
    </location>
    <ligand>
        <name>anthranilate</name>
        <dbReference type="ChEBI" id="CHEBI:16567"/>
        <label>2</label>
    </ligand>
</feature>
<evidence type="ECO:0000256" key="3">
    <source>
        <dbReference type="ARBA" id="ARBA00022822"/>
    </source>
</evidence>
<comment type="caution">
    <text evidence="8">The sequence shown here is derived from an EMBL/GenBank/DDBJ whole genome shotgun (WGS) entry which is preliminary data.</text>
</comment>
<evidence type="ECO:0000259" key="7">
    <source>
        <dbReference type="Pfam" id="PF02885"/>
    </source>
</evidence>
<keyword evidence="5" id="KW-0479">Metal-binding</keyword>
<feature type="domain" description="Glycosyl transferase family 3" evidence="6">
    <location>
        <begin position="74"/>
        <end position="323"/>
    </location>
</feature>
<feature type="binding site" evidence="5">
    <location>
        <position position="225"/>
    </location>
    <ligand>
        <name>Mg(2+)</name>
        <dbReference type="ChEBI" id="CHEBI:18420"/>
        <label>1</label>
    </ligand>
</feature>
<dbReference type="SUPFAM" id="SSF47648">
    <property type="entry name" value="Nucleoside phosphorylase/phosphoribosyltransferase N-terminal domain"/>
    <property type="match status" value="1"/>
</dbReference>
<dbReference type="GO" id="GO:0004048">
    <property type="term" value="F:anthranilate phosphoribosyltransferase activity"/>
    <property type="evidence" value="ECO:0007669"/>
    <property type="project" value="UniProtKB-EC"/>
</dbReference>
<comment type="pathway">
    <text evidence="5">Amino-acid biosynthesis; L-tryptophan biosynthesis; L-tryptophan from chorismate: step 2/5.</text>
</comment>
<dbReference type="Pfam" id="PF02885">
    <property type="entry name" value="Glycos_trans_3N"/>
    <property type="match status" value="1"/>
</dbReference>
<feature type="binding site" evidence="5">
    <location>
        <position position="224"/>
    </location>
    <ligand>
        <name>Mg(2+)</name>
        <dbReference type="ChEBI" id="CHEBI:18420"/>
        <label>2</label>
    </ligand>
</feature>
<gene>
    <name evidence="5 8" type="primary">trpD</name>
    <name evidence="8" type="ORF">NE686_12710</name>
</gene>
<feature type="binding site" evidence="5">
    <location>
        <position position="91"/>
    </location>
    <ligand>
        <name>Mg(2+)</name>
        <dbReference type="ChEBI" id="CHEBI:18420"/>
        <label>1</label>
    </ligand>
</feature>
<keyword evidence="4 5" id="KW-0057">Aromatic amino acid biosynthesis</keyword>
<organism evidence="8 9">
    <name type="scientific">Tissierella carlieri</name>
    <dbReference type="NCBI Taxonomy" id="689904"/>
    <lineage>
        <taxon>Bacteria</taxon>
        <taxon>Bacillati</taxon>
        <taxon>Bacillota</taxon>
        <taxon>Tissierellia</taxon>
        <taxon>Tissierellales</taxon>
        <taxon>Tissierellaceae</taxon>
        <taxon>Tissierella</taxon>
    </lineage>
</organism>
<dbReference type="EMBL" id="JANGAC010000009">
    <property type="protein sequence ID" value="MCQ4923954.1"/>
    <property type="molecule type" value="Genomic_DNA"/>
</dbReference>
<keyword evidence="3 5" id="KW-0822">Tryptophan biosynthesis</keyword>
<comment type="function">
    <text evidence="5">Catalyzes the transfer of the phosphoribosyl group of 5-phosphorylribose-1-pyrophosphate (PRPP) to anthranilate to yield N-(5'-phosphoribosyl)-anthranilate (PRA).</text>
</comment>
<keyword evidence="5" id="KW-0028">Amino-acid biosynthesis</keyword>
<dbReference type="SUPFAM" id="SSF52418">
    <property type="entry name" value="Nucleoside phosphorylase/phosphoribosyltransferase catalytic domain"/>
    <property type="match status" value="1"/>
</dbReference>
<evidence type="ECO:0000313" key="9">
    <source>
        <dbReference type="Proteomes" id="UP001524478"/>
    </source>
</evidence>
<keyword evidence="9" id="KW-1185">Reference proteome</keyword>
<dbReference type="Gene3D" id="3.40.1030.10">
    <property type="entry name" value="Nucleoside phosphorylase/phosphoribosyltransferase catalytic domain"/>
    <property type="match status" value="1"/>
</dbReference>
<keyword evidence="2 5" id="KW-0808">Transferase</keyword>
<comment type="catalytic activity">
    <reaction evidence="5">
        <text>N-(5-phospho-beta-D-ribosyl)anthranilate + diphosphate = 5-phospho-alpha-D-ribose 1-diphosphate + anthranilate</text>
        <dbReference type="Rhea" id="RHEA:11768"/>
        <dbReference type="ChEBI" id="CHEBI:16567"/>
        <dbReference type="ChEBI" id="CHEBI:18277"/>
        <dbReference type="ChEBI" id="CHEBI:33019"/>
        <dbReference type="ChEBI" id="CHEBI:58017"/>
        <dbReference type="EC" id="2.4.2.18"/>
    </reaction>
</comment>
<feature type="binding site" evidence="5">
    <location>
        <position position="79"/>
    </location>
    <ligand>
        <name>anthranilate</name>
        <dbReference type="ChEBI" id="CHEBI:16567"/>
        <label>1</label>
    </ligand>
</feature>
<feature type="binding site" evidence="5">
    <location>
        <position position="110"/>
    </location>
    <ligand>
        <name>anthranilate</name>
        <dbReference type="ChEBI" id="CHEBI:16567"/>
        <label>1</label>
    </ligand>
</feature>
<dbReference type="EC" id="2.4.2.18" evidence="5"/>
<feature type="binding site" evidence="5">
    <location>
        <position position="225"/>
    </location>
    <ligand>
        <name>Mg(2+)</name>
        <dbReference type="ChEBI" id="CHEBI:18420"/>
        <label>2</label>
    </ligand>
</feature>
<evidence type="ECO:0000256" key="1">
    <source>
        <dbReference type="ARBA" id="ARBA00022676"/>
    </source>
</evidence>
<comment type="caution">
    <text evidence="5">Lacks conserved residue(s) required for the propagation of feature annotation.</text>
</comment>
<evidence type="ECO:0000256" key="4">
    <source>
        <dbReference type="ARBA" id="ARBA00023141"/>
    </source>
</evidence>
<dbReference type="InterPro" id="IPR000312">
    <property type="entry name" value="Glycosyl_Trfase_fam3"/>
</dbReference>
<reference evidence="8 9" key="1">
    <citation type="submission" date="2022-06" db="EMBL/GenBank/DDBJ databases">
        <title>Isolation of gut microbiota from human fecal samples.</title>
        <authorList>
            <person name="Pamer E.G."/>
            <person name="Barat B."/>
            <person name="Waligurski E."/>
            <person name="Medina S."/>
            <person name="Paddock L."/>
            <person name="Mostad J."/>
        </authorList>
    </citation>
    <scope>NUCLEOTIDE SEQUENCE [LARGE SCALE GENOMIC DNA]</scope>
    <source>
        <strain evidence="8 9">DFI.7.95</strain>
    </source>
</reference>